<evidence type="ECO:0000313" key="3">
    <source>
        <dbReference type="Proteomes" id="UP001054821"/>
    </source>
</evidence>
<feature type="region of interest" description="Disordered" evidence="1">
    <location>
        <begin position="1"/>
        <end position="22"/>
    </location>
</feature>
<proteinExistence type="predicted"/>
<reference evidence="2 3" key="1">
    <citation type="journal article" date="2022" name="G3 (Bethesda)">
        <title>Whole-genome sequence and methylome profiling of the almond [Prunus dulcis (Mill.) D.A. Webb] cultivar 'Nonpareil'.</title>
        <authorList>
            <person name="D'Amico-Willman K.M."/>
            <person name="Ouma W.Z."/>
            <person name="Meulia T."/>
            <person name="Sideli G.M."/>
            <person name="Gradziel T.M."/>
            <person name="Fresnedo-Ramirez J."/>
        </authorList>
    </citation>
    <scope>NUCLEOTIDE SEQUENCE [LARGE SCALE GENOMIC DNA]</scope>
    <source>
        <strain evidence="2">Clone GOH B32 T37-40</strain>
    </source>
</reference>
<evidence type="ECO:0000256" key="1">
    <source>
        <dbReference type="SAM" id="MobiDB-lite"/>
    </source>
</evidence>
<dbReference type="EMBL" id="JAJFAZ020000006">
    <property type="protein sequence ID" value="KAI5325990.1"/>
    <property type="molecule type" value="Genomic_DNA"/>
</dbReference>
<dbReference type="AlphaFoldDB" id="A0AAD4YYG8"/>
<protein>
    <submittedName>
        <fullName evidence="2">Uncharacterized protein</fullName>
    </submittedName>
</protein>
<keyword evidence="3" id="KW-1185">Reference proteome</keyword>
<comment type="caution">
    <text evidence="2">The sequence shown here is derived from an EMBL/GenBank/DDBJ whole genome shotgun (WGS) entry which is preliminary data.</text>
</comment>
<accession>A0AAD4YYG8</accession>
<organism evidence="2 3">
    <name type="scientific">Prunus dulcis</name>
    <name type="common">Almond</name>
    <name type="synonym">Amygdalus dulcis</name>
    <dbReference type="NCBI Taxonomy" id="3755"/>
    <lineage>
        <taxon>Eukaryota</taxon>
        <taxon>Viridiplantae</taxon>
        <taxon>Streptophyta</taxon>
        <taxon>Embryophyta</taxon>
        <taxon>Tracheophyta</taxon>
        <taxon>Spermatophyta</taxon>
        <taxon>Magnoliopsida</taxon>
        <taxon>eudicotyledons</taxon>
        <taxon>Gunneridae</taxon>
        <taxon>Pentapetalae</taxon>
        <taxon>rosids</taxon>
        <taxon>fabids</taxon>
        <taxon>Rosales</taxon>
        <taxon>Rosaceae</taxon>
        <taxon>Amygdaloideae</taxon>
        <taxon>Amygdaleae</taxon>
        <taxon>Prunus</taxon>
    </lineage>
</organism>
<dbReference type="Proteomes" id="UP001054821">
    <property type="component" value="Chromosome 6"/>
</dbReference>
<sequence length="93" mass="10455">MAKINDYHESSTTSSNGVLNDLPKAPQRVINLDSTLLYMGFCHFASQCNEVTQLGLVAYTPCQFSLVCHLVCSLKAQYFQNVMRVGFRNAQYL</sequence>
<evidence type="ECO:0000313" key="2">
    <source>
        <dbReference type="EMBL" id="KAI5325990.1"/>
    </source>
</evidence>
<gene>
    <name evidence="2" type="ORF">L3X38_035064</name>
</gene>
<name>A0AAD4YYG8_PRUDU</name>